<evidence type="ECO:0000313" key="2">
    <source>
        <dbReference type="Proteomes" id="UP001195914"/>
    </source>
</evidence>
<reference evidence="1" key="1">
    <citation type="journal article" date="2014" name="Nucleic Acids Res.">
        <title>The evolutionary dynamics of variant antigen genes in Babesia reveal a history of genomic innovation underlying host-parasite interaction.</title>
        <authorList>
            <person name="Jackson A.P."/>
            <person name="Otto T.D."/>
            <person name="Darby A."/>
            <person name="Ramaprasad A."/>
            <person name="Xia D."/>
            <person name="Echaide I.E."/>
            <person name="Farber M."/>
            <person name="Gahlot S."/>
            <person name="Gamble J."/>
            <person name="Gupta D."/>
            <person name="Gupta Y."/>
            <person name="Jackson L."/>
            <person name="Malandrin L."/>
            <person name="Malas T.B."/>
            <person name="Moussa E."/>
            <person name="Nair M."/>
            <person name="Reid A.J."/>
            <person name="Sanders M."/>
            <person name="Sharma J."/>
            <person name="Tracey A."/>
            <person name="Quail M.A."/>
            <person name="Weir W."/>
            <person name="Wastling J.M."/>
            <person name="Hall N."/>
            <person name="Willadsen P."/>
            <person name="Lingelbach K."/>
            <person name="Shiels B."/>
            <person name="Tait A."/>
            <person name="Berriman M."/>
            <person name="Allred D.R."/>
            <person name="Pain A."/>
        </authorList>
    </citation>
    <scope>NUCLEOTIDE SEQUENCE</scope>
    <source>
        <strain evidence="1">1802A</strain>
    </source>
</reference>
<organism evidence="1 2">
    <name type="scientific">Babesia divergens</name>
    <dbReference type="NCBI Taxonomy" id="32595"/>
    <lineage>
        <taxon>Eukaryota</taxon>
        <taxon>Sar</taxon>
        <taxon>Alveolata</taxon>
        <taxon>Apicomplexa</taxon>
        <taxon>Aconoidasida</taxon>
        <taxon>Piroplasmida</taxon>
        <taxon>Babesiidae</taxon>
        <taxon>Babesia</taxon>
    </lineage>
</organism>
<dbReference type="Proteomes" id="UP001195914">
    <property type="component" value="Unassembled WGS sequence"/>
</dbReference>
<dbReference type="EMBL" id="JAHBMH010000007">
    <property type="protein sequence ID" value="KAK1939810.1"/>
    <property type="molecule type" value="Genomic_DNA"/>
</dbReference>
<name>A0AAD9GJW7_BABDI</name>
<dbReference type="AlphaFoldDB" id="A0AAD9GJW7"/>
<protein>
    <submittedName>
        <fullName evidence="1">Uncharacterized protein</fullName>
    </submittedName>
</protein>
<sequence length="466" mass="51044">MTEDDAHFKYPTDLKLVLHLMHKLHNGGNEDFEKAVCGQLSAAISGFCNQSFLEKFYNPSGSRPSGFLPNTLGAGYEILAQITKNLINGPYKSINKSDPECINKSVQALKENMPKVFSALLFLYFNVSTDCKEFGGGHWSSMQVNESTQDLSQWRTDEQKTVGTGRKPLTPELIRRGFTHSDSLKSSTGQDIVNEIKMAVSLMPDESNGSLQSVLSYMLFACPWDPALTAHACLFLYQFCFKVNNSNDVNNHLLASKVKSKYNDRSKDFEDICNGLVSHLEDLVYGSDSKLSAVCKSNSDLYTQLWDDNKFDTYVKWLKEKLSGIIEALQKMSGESKTWNPISFEGGYTAGPFLYGFVPKDKSWTDDNSKSKLQEHISKLIGQDSGSLEKLKRFLENPSSAGHFQPQTGGTTQSGDNSGVTAAGASVGVLSLGGAGVGAAYGFNLFGLKDIMSGVFGAIRGLVVGF</sequence>
<evidence type="ECO:0000313" key="1">
    <source>
        <dbReference type="EMBL" id="KAK1939810.1"/>
    </source>
</evidence>
<accession>A0AAD9GJW7</accession>
<keyword evidence="2" id="KW-1185">Reference proteome</keyword>
<comment type="caution">
    <text evidence="1">The sequence shown here is derived from an EMBL/GenBank/DDBJ whole genome shotgun (WGS) entry which is preliminary data.</text>
</comment>
<reference evidence="1" key="2">
    <citation type="submission" date="2021-05" db="EMBL/GenBank/DDBJ databases">
        <authorList>
            <person name="Pain A."/>
        </authorList>
    </citation>
    <scope>NUCLEOTIDE SEQUENCE</scope>
    <source>
        <strain evidence="1">1802A</strain>
    </source>
</reference>
<proteinExistence type="predicted"/>
<gene>
    <name evidence="1" type="ORF">X943_003554</name>
</gene>